<dbReference type="GO" id="GO:0047039">
    <property type="term" value="F:tetrahydroxynaphthalene reductase activity"/>
    <property type="evidence" value="ECO:0007669"/>
    <property type="project" value="UniProtKB-EC"/>
</dbReference>
<feature type="compositionally biased region" description="Basic and acidic residues" evidence="1">
    <location>
        <begin position="283"/>
        <end position="295"/>
    </location>
</feature>
<dbReference type="EC" id="1.1.1.252" evidence="2"/>
<dbReference type="PANTHER" id="PTHR35179">
    <property type="entry name" value="PROTEIN CBG02620"/>
    <property type="match status" value="1"/>
</dbReference>
<feature type="compositionally biased region" description="Polar residues" evidence="1">
    <location>
        <begin position="141"/>
        <end position="161"/>
    </location>
</feature>
<dbReference type="AlphaFoldDB" id="A0A5K1K212"/>
<proteinExistence type="predicted"/>
<feature type="region of interest" description="Disordered" evidence="1">
    <location>
        <begin position="263"/>
        <end position="407"/>
    </location>
</feature>
<keyword evidence="2" id="KW-0560">Oxidoreductase</keyword>
<accession>A0A5K1K212</accession>
<evidence type="ECO:0000256" key="1">
    <source>
        <dbReference type="SAM" id="MobiDB-lite"/>
    </source>
</evidence>
<dbReference type="PANTHER" id="PTHR35179:SF2">
    <property type="entry name" value="START DOMAIN-CONTAINING PROTEIN"/>
    <property type="match status" value="1"/>
</dbReference>
<sequence length="454" mass="50143">MRENIVGPAIVELVSPDVAVVDKPTKIEDLRCIGSYTWDKKRKPALIVPGSPRVWVDREMPFQVPFDSGIRMFHEDAFYMANESTLIPLFRAVDTMALGTESGLSTGENVEAINWAAVDFVTDRNNLRKLLRWVREPGPTKIQTSSPVSETAPLSPTSDGSDGSGEKQGRDFTTGWDPRKDFRIDLQLGGANTVLMERWAARAREVISPPKGGCRSNFEQEHTMAAEVCENGGGHYRIVRYSIGGLNMVVRFEVDACIPETTSTAAGKRPEPNEWTEDIAEPGDTRRDIATRESTKSPARQSFTDNEEGESRAENRSTPEISTPSEVKPKKQEDEEVDLDKEAALWAGGDDDSWGALPAPPRSVKGERSGRELKEDARSQAPPPQDLSWDLPEDDGSAWGLTPDTTQDEEVEANGELTVVRSGTLLPQSSILELATRSIRYADRTSNEDVFFCS</sequence>
<organism evidence="2">
    <name type="scientific">Ganoderma boninense</name>
    <dbReference type="NCBI Taxonomy" id="34458"/>
    <lineage>
        <taxon>Eukaryota</taxon>
        <taxon>Fungi</taxon>
        <taxon>Dikarya</taxon>
        <taxon>Basidiomycota</taxon>
        <taxon>Agaricomycotina</taxon>
        <taxon>Agaricomycetes</taxon>
        <taxon>Polyporales</taxon>
        <taxon>Polyporaceae</taxon>
        <taxon>Ganoderma</taxon>
    </lineage>
</organism>
<name>A0A5K1K212_9APHY</name>
<gene>
    <name evidence="2" type="primary">Q12634</name>
</gene>
<evidence type="ECO:0000313" key="2">
    <source>
        <dbReference type="EMBL" id="VWO99668.1"/>
    </source>
</evidence>
<feature type="region of interest" description="Disordered" evidence="1">
    <location>
        <begin position="138"/>
        <end position="176"/>
    </location>
</feature>
<feature type="compositionally biased region" description="Basic and acidic residues" evidence="1">
    <location>
        <begin position="364"/>
        <end position="378"/>
    </location>
</feature>
<protein>
    <submittedName>
        <fullName evidence="2">Tetrahydroxynaphthalene reductase (THNR))</fullName>
        <ecNumber evidence="2">1.1.1.252</ecNumber>
    </submittedName>
</protein>
<dbReference type="EMBL" id="LR727808">
    <property type="protein sequence ID" value="VWO99668.1"/>
    <property type="molecule type" value="Genomic_DNA"/>
</dbReference>
<reference evidence="2" key="1">
    <citation type="submission" date="2019-10" db="EMBL/GenBank/DDBJ databases">
        <authorList>
            <person name="Nor Muhammad N."/>
        </authorList>
    </citation>
    <scope>NUCLEOTIDE SEQUENCE</scope>
</reference>